<keyword evidence="4" id="KW-1185">Reference proteome</keyword>
<feature type="region of interest" description="Disordered" evidence="1">
    <location>
        <begin position="759"/>
        <end position="875"/>
    </location>
</feature>
<sequence length="875" mass="92997">MARHAYGHPYIRLRLVAASAVLVAGLAPLLPTPAVAEEAQETVVPAGLRSEYLGASFRASSTHSGHDSGGARGVFHTLEGHRGLVWTRYADGESVGVPAAPEGTSPMSTGTDVLAYKYSDGRVDFWDATDGTTRSLRIPAELGYLTSYDNLTIGFRNVTGDHGKATREVHLLTPGPDGTTADTQVSGGPAGLILGFATGADAEMPYFRASLDDQTGMAAVDRATGQVRGWSGGLPAGYRRLSLGGGHVVVSDLTKAEVLVFPRDLSGEPARITLAGVQDGLNATHGLAVVGDWLVNGVLTMTAQPITGGAAVSLLRSAKQGTVAAPGSTAVRIGTGADGWGIQRVTPAPDGGPPGVTQVKPLPKPPIEIQGLSLDQARLVGRDVGPLGLTTWGRTVAPTGTPTFGERTLFTSATWADACAATDVPCQQVQGTADGRTVWLTHDETTDRIRVAGPEADTAWERALLPPGGRITDVSGRYVLHTSPTRQDVYRIGDSAAPAVSRTPRPAALSGDTLWSTSTAPGTVTAYDLTARRTTETLTTDAGCAPTELQALGRYLYWTCDGRAGIYDRTARKSVPVPADEAKLGDGYVVTHDKRAGKLTLTTAAGDSRVIGALPDTGVSQRDVRWTVDEAGANAAYVDDRGQVHLVPSGVPQQPLRLLDPARNATYVDARSLGATPGRLTTLLLSKPSAGWRLTVRDAATGKTVDTRSGGAARGELTVGWHGDDPTRTGDVFLPNGRYDWTLSVTPADGTGAALTVKGFRTPAQGQPGPPRPHRRRRDRRPAHPQLLRLPDLPPGHRHRHVQRQDHRHRLAHHHHRRTLRRPERRPLQRRPRPSEQRGAPPLQAGLRRRPEAVDALHHPGHLRLDPARRADLAR</sequence>
<evidence type="ECO:0000256" key="1">
    <source>
        <dbReference type="SAM" id="MobiDB-lite"/>
    </source>
</evidence>
<evidence type="ECO:0000313" key="4">
    <source>
        <dbReference type="Proteomes" id="UP001585080"/>
    </source>
</evidence>
<feature type="compositionally biased region" description="Basic residues" evidence="1">
    <location>
        <begin position="772"/>
        <end position="783"/>
    </location>
</feature>
<accession>A0ABV5E523</accession>
<feature type="compositionally biased region" description="Basic and acidic residues" evidence="1">
    <location>
        <begin position="849"/>
        <end position="875"/>
    </location>
</feature>
<organism evidence="3 4">
    <name type="scientific">Streptomyces broussonetiae</name>
    <dbReference type="NCBI Taxonomy" id="2686304"/>
    <lineage>
        <taxon>Bacteria</taxon>
        <taxon>Bacillati</taxon>
        <taxon>Actinomycetota</taxon>
        <taxon>Actinomycetes</taxon>
        <taxon>Kitasatosporales</taxon>
        <taxon>Streptomycetaceae</taxon>
        <taxon>Streptomyces</taxon>
    </lineage>
</organism>
<name>A0ABV5E523_9ACTN</name>
<reference evidence="3 4" key="1">
    <citation type="submission" date="2024-01" db="EMBL/GenBank/DDBJ databases">
        <title>Genome mining of biosynthetic gene clusters to explore secondary metabolites of Streptomyces sp.</title>
        <authorList>
            <person name="Baig A."/>
            <person name="Ajitkumar Shintre N."/>
            <person name="Kumar H."/>
            <person name="Anbarasu A."/>
            <person name="Ramaiah S."/>
        </authorList>
    </citation>
    <scope>NUCLEOTIDE SEQUENCE [LARGE SCALE GENOMIC DNA]</scope>
    <source>
        <strain evidence="3 4">A57</strain>
    </source>
</reference>
<dbReference type="RefSeq" id="WP_376730896.1">
    <property type="nucleotide sequence ID" value="NZ_JAYMRP010000003.1"/>
</dbReference>
<dbReference type="SUPFAM" id="SSF63825">
    <property type="entry name" value="YWTD domain"/>
    <property type="match status" value="1"/>
</dbReference>
<feature type="chain" id="PRO_5046279035" evidence="2">
    <location>
        <begin position="37"/>
        <end position="875"/>
    </location>
</feature>
<proteinExistence type="predicted"/>
<feature type="signal peptide" evidence="2">
    <location>
        <begin position="1"/>
        <end position="36"/>
    </location>
</feature>
<protein>
    <submittedName>
        <fullName evidence="3">VCBS repeat-containing protein</fullName>
    </submittedName>
</protein>
<gene>
    <name evidence="3" type="ORF">VSS16_03795</name>
</gene>
<keyword evidence="2" id="KW-0732">Signal</keyword>
<evidence type="ECO:0000313" key="3">
    <source>
        <dbReference type="EMBL" id="MFB8771871.1"/>
    </source>
</evidence>
<comment type="caution">
    <text evidence="3">The sequence shown here is derived from an EMBL/GenBank/DDBJ whole genome shotgun (WGS) entry which is preliminary data.</text>
</comment>
<dbReference type="Proteomes" id="UP001585080">
    <property type="component" value="Unassembled WGS sequence"/>
</dbReference>
<dbReference type="EMBL" id="JAYMRP010000003">
    <property type="protein sequence ID" value="MFB8771871.1"/>
    <property type="molecule type" value="Genomic_DNA"/>
</dbReference>
<evidence type="ECO:0000256" key="2">
    <source>
        <dbReference type="SAM" id="SignalP"/>
    </source>
</evidence>
<feature type="compositionally biased region" description="Basic residues" evidence="1">
    <location>
        <begin position="796"/>
        <end position="820"/>
    </location>
</feature>